<evidence type="ECO:0000256" key="2">
    <source>
        <dbReference type="ARBA" id="ARBA00022670"/>
    </source>
</evidence>
<evidence type="ECO:0000256" key="1">
    <source>
        <dbReference type="ARBA" id="ARBA00022612"/>
    </source>
</evidence>
<dbReference type="EMBL" id="MT142600">
    <property type="protein sequence ID" value="QJA85878.1"/>
    <property type="molecule type" value="Genomic_DNA"/>
</dbReference>
<feature type="domain" description="Prohead serine protease" evidence="4">
    <location>
        <begin position="10"/>
        <end position="154"/>
    </location>
</feature>
<gene>
    <name evidence="5" type="ORF">MM415B02167_0010</name>
</gene>
<protein>
    <submittedName>
        <fullName evidence="5">Putative prohead protease</fullName>
    </submittedName>
</protein>
<dbReference type="GO" id="GO:0008233">
    <property type="term" value="F:peptidase activity"/>
    <property type="evidence" value="ECO:0007669"/>
    <property type="project" value="UniProtKB-KW"/>
</dbReference>
<organism evidence="5">
    <name type="scientific">viral metagenome</name>
    <dbReference type="NCBI Taxonomy" id="1070528"/>
    <lineage>
        <taxon>unclassified sequences</taxon>
        <taxon>metagenomes</taxon>
        <taxon>organismal metagenomes</taxon>
    </lineage>
</organism>
<reference evidence="5" key="1">
    <citation type="submission" date="2020-03" db="EMBL/GenBank/DDBJ databases">
        <title>The deep terrestrial virosphere.</title>
        <authorList>
            <person name="Holmfeldt K."/>
            <person name="Nilsson E."/>
            <person name="Simone D."/>
            <person name="Lopez-Fernandez M."/>
            <person name="Wu X."/>
            <person name="de Brujin I."/>
            <person name="Lundin D."/>
            <person name="Andersson A."/>
            <person name="Bertilsson S."/>
            <person name="Dopson M."/>
        </authorList>
    </citation>
    <scope>NUCLEOTIDE SEQUENCE</scope>
    <source>
        <strain evidence="5">MM415B02167</strain>
    </source>
</reference>
<proteinExistence type="predicted"/>
<dbReference type="InterPro" id="IPR006433">
    <property type="entry name" value="Prohead_protease"/>
</dbReference>
<keyword evidence="2 5" id="KW-0645">Protease</keyword>
<dbReference type="NCBIfam" id="TIGR01543">
    <property type="entry name" value="proheadase_HK97"/>
    <property type="match status" value="1"/>
</dbReference>
<keyword evidence="3" id="KW-0378">Hydrolase</keyword>
<dbReference type="Pfam" id="PF04586">
    <property type="entry name" value="Peptidase_S78"/>
    <property type="match status" value="1"/>
</dbReference>
<dbReference type="GO" id="GO:0006508">
    <property type="term" value="P:proteolysis"/>
    <property type="evidence" value="ECO:0007669"/>
    <property type="project" value="UniProtKB-KW"/>
</dbReference>
<name>A0A6M3KXC0_9ZZZZ</name>
<accession>A0A6M3KXC0</accession>
<sequence length="176" mass="19840">MLERKTVNFKVDKIDEEEGTFTGYASTFSDVPDSYGDIVDPGAFKKTLKAQKGQIVSLFNHSIMEPIGKPTEMAEDEKGLLIKAKLTLGVQRAREVLSLMKDGVITQMSIGYETMKEVYTDGIRHLKEVKLYDVSPVVFAANPEARIVGVKSKQPKEFKSLEDFYESTEVWEYDTV</sequence>
<evidence type="ECO:0000256" key="3">
    <source>
        <dbReference type="ARBA" id="ARBA00022801"/>
    </source>
</evidence>
<evidence type="ECO:0000259" key="4">
    <source>
        <dbReference type="Pfam" id="PF04586"/>
    </source>
</evidence>
<evidence type="ECO:0000313" key="5">
    <source>
        <dbReference type="EMBL" id="QJA85878.1"/>
    </source>
</evidence>
<dbReference type="InterPro" id="IPR054613">
    <property type="entry name" value="Peptidase_S78_dom"/>
</dbReference>
<dbReference type="AlphaFoldDB" id="A0A6M3KXC0"/>
<keyword evidence="1" id="KW-1188">Viral release from host cell</keyword>